<gene>
    <name evidence="2" type="ORF">Tco_0702473</name>
</gene>
<reference evidence="2" key="1">
    <citation type="journal article" date="2022" name="Int. J. Mol. Sci.">
        <title>Draft Genome of Tanacetum Coccineum: Genomic Comparison of Closely Related Tanacetum-Family Plants.</title>
        <authorList>
            <person name="Yamashiro T."/>
            <person name="Shiraishi A."/>
            <person name="Nakayama K."/>
            <person name="Satake H."/>
        </authorList>
    </citation>
    <scope>NUCLEOTIDE SEQUENCE</scope>
</reference>
<feature type="compositionally biased region" description="Polar residues" evidence="1">
    <location>
        <begin position="200"/>
        <end position="213"/>
    </location>
</feature>
<name>A0ABQ4XWW5_9ASTR</name>
<organism evidence="2 3">
    <name type="scientific">Tanacetum coccineum</name>
    <dbReference type="NCBI Taxonomy" id="301880"/>
    <lineage>
        <taxon>Eukaryota</taxon>
        <taxon>Viridiplantae</taxon>
        <taxon>Streptophyta</taxon>
        <taxon>Embryophyta</taxon>
        <taxon>Tracheophyta</taxon>
        <taxon>Spermatophyta</taxon>
        <taxon>Magnoliopsida</taxon>
        <taxon>eudicotyledons</taxon>
        <taxon>Gunneridae</taxon>
        <taxon>Pentapetalae</taxon>
        <taxon>asterids</taxon>
        <taxon>campanulids</taxon>
        <taxon>Asterales</taxon>
        <taxon>Asteraceae</taxon>
        <taxon>Asteroideae</taxon>
        <taxon>Anthemideae</taxon>
        <taxon>Anthemidinae</taxon>
        <taxon>Tanacetum</taxon>
    </lineage>
</organism>
<keyword evidence="3" id="KW-1185">Reference proteome</keyword>
<accession>A0ABQ4XWW5</accession>
<evidence type="ECO:0000313" key="3">
    <source>
        <dbReference type="Proteomes" id="UP001151760"/>
    </source>
</evidence>
<protein>
    <submittedName>
        <fullName evidence="2">Uncharacterized protein</fullName>
    </submittedName>
</protein>
<evidence type="ECO:0000256" key="1">
    <source>
        <dbReference type="SAM" id="MobiDB-lite"/>
    </source>
</evidence>
<sequence>MTSMKDSLSSWRESRYLAACECVITSVLQTLKPLGCWIVIGDLEEERQQQGRSISWSFCSSLLPKTDSKQLAARRNQERVKSILLLAIPDEYLLKFYNVADAKSTLGGKYKSRFQKLISQFEVHGDSNSKGSIKPEVPLNVSNSASQNLAFLSSETLSTVTNDRLDTAVEDFGHYGGDALGGISSVDGRSGRNQGRRSYGDNSRSNAPTNESSSLAHWLAQDGLGGYDWSNDFEVNQANYAFMADLPLQAHQVLLTVRYKNVLNNVLNHLKLSKEL</sequence>
<comment type="caution">
    <text evidence="2">The sequence shown here is derived from an EMBL/GenBank/DDBJ whole genome shotgun (WGS) entry which is preliminary data.</text>
</comment>
<reference evidence="2" key="2">
    <citation type="submission" date="2022-01" db="EMBL/GenBank/DDBJ databases">
        <authorList>
            <person name="Yamashiro T."/>
            <person name="Shiraishi A."/>
            <person name="Satake H."/>
            <person name="Nakayama K."/>
        </authorList>
    </citation>
    <scope>NUCLEOTIDE SEQUENCE</scope>
</reference>
<feature type="region of interest" description="Disordered" evidence="1">
    <location>
        <begin position="183"/>
        <end position="213"/>
    </location>
</feature>
<evidence type="ECO:0000313" key="2">
    <source>
        <dbReference type="EMBL" id="GJS69632.1"/>
    </source>
</evidence>
<dbReference type="Proteomes" id="UP001151760">
    <property type="component" value="Unassembled WGS sequence"/>
</dbReference>
<dbReference type="EMBL" id="BQNB010009875">
    <property type="protein sequence ID" value="GJS69632.1"/>
    <property type="molecule type" value="Genomic_DNA"/>
</dbReference>
<proteinExistence type="predicted"/>